<keyword evidence="5" id="KW-1185">Reference proteome</keyword>
<evidence type="ECO:0000259" key="3">
    <source>
        <dbReference type="SMART" id="SM00950"/>
    </source>
</evidence>
<name>A0A3S1AUL2_9CYAN</name>
<reference evidence="4" key="1">
    <citation type="submission" date="2018-12" db="EMBL/GenBank/DDBJ databases">
        <authorList>
            <person name="Will S."/>
            <person name="Neumann-Schaal M."/>
            <person name="Henke P."/>
        </authorList>
    </citation>
    <scope>NUCLEOTIDE SEQUENCE</scope>
    <source>
        <strain evidence="4">PCC 7102</strain>
    </source>
</reference>
<feature type="domain" description="Piwi" evidence="3">
    <location>
        <begin position="211"/>
        <end position="477"/>
    </location>
</feature>
<dbReference type="SMART" id="SM00950">
    <property type="entry name" value="Piwi"/>
    <property type="match status" value="1"/>
</dbReference>
<protein>
    <recommendedName>
        <fullName evidence="2">Protein argonaute</fullName>
    </recommendedName>
</protein>
<dbReference type="SUPFAM" id="SSF53098">
    <property type="entry name" value="Ribonuclease H-like"/>
    <property type="match status" value="1"/>
</dbReference>
<dbReference type="InterPro" id="IPR012337">
    <property type="entry name" value="RNaseH-like_sf"/>
</dbReference>
<proteinExistence type="inferred from homology"/>
<organism evidence="4 5">
    <name type="scientific">Dulcicalothrix desertica PCC 7102</name>
    <dbReference type="NCBI Taxonomy" id="232991"/>
    <lineage>
        <taxon>Bacteria</taxon>
        <taxon>Bacillati</taxon>
        <taxon>Cyanobacteriota</taxon>
        <taxon>Cyanophyceae</taxon>
        <taxon>Nostocales</taxon>
        <taxon>Calotrichaceae</taxon>
        <taxon>Dulcicalothrix</taxon>
    </lineage>
</organism>
<dbReference type="EMBL" id="RSCL01000001">
    <property type="protein sequence ID" value="RUT09513.1"/>
    <property type="molecule type" value="Genomic_DNA"/>
</dbReference>
<dbReference type="Proteomes" id="UP000271624">
    <property type="component" value="Unassembled WGS sequence"/>
</dbReference>
<accession>A0A3S1AUL2</accession>
<comment type="similarity">
    <text evidence="1">Belongs to the argonaute family. Long pAgo subfamily.</text>
</comment>
<dbReference type="GO" id="GO:0003676">
    <property type="term" value="F:nucleic acid binding"/>
    <property type="evidence" value="ECO:0007669"/>
    <property type="project" value="InterPro"/>
</dbReference>
<evidence type="ECO:0000256" key="1">
    <source>
        <dbReference type="ARBA" id="ARBA00035012"/>
    </source>
</evidence>
<comment type="caution">
    <text evidence="4">The sequence shown here is derived from an EMBL/GenBank/DDBJ whole genome shotgun (WGS) entry which is preliminary data.</text>
</comment>
<gene>
    <name evidence="4" type="ORF">DSM106972_000070</name>
</gene>
<dbReference type="OrthoDB" id="9553931at2"/>
<evidence type="ECO:0000256" key="2">
    <source>
        <dbReference type="ARBA" id="ARBA00035032"/>
    </source>
</evidence>
<dbReference type="Gene3D" id="3.30.420.10">
    <property type="entry name" value="Ribonuclease H-like superfamily/Ribonuclease H"/>
    <property type="match status" value="1"/>
</dbReference>
<reference evidence="4" key="2">
    <citation type="journal article" date="2019" name="Genome Biol. Evol.">
        <title>Day and night: Metabolic profiles and evolutionary relationships of six axenic non-marine cyanobacteria.</title>
        <authorList>
            <person name="Will S.E."/>
            <person name="Henke P."/>
            <person name="Boedeker C."/>
            <person name="Huang S."/>
            <person name="Brinkmann H."/>
            <person name="Rohde M."/>
            <person name="Jarek M."/>
            <person name="Friedl T."/>
            <person name="Seufert S."/>
            <person name="Schumacher M."/>
            <person name="Overmann J."/>
            <person name="Neumann-Schaal M."/>
            <person name="Petersen J."/>
        </authorList>
    </citation>
    <scope>NUCLEOTIDE SEQUENCE [LARGE SCALE GENOMIC DNA]</scope>
    <source>
        <strain evidence="4">PCC 7102</strain>
    </source>
</reference>
<sequence length="494" mass="55108">MKNKGTSIWECYQLPGILRPDGWREVLEKCLETVHCPYRYDILDTSLRIWNPKEPEIKVPGSKYTCRNGYKLSRVAFGRTEQGTLVGISLTRLVFEPGSKFPTFFSTDELFTKGKYPEVLRHQQMIAGIEKLIKFFNYSLNQTELKHYSDYTEAHPATNIRYYFGNGSLSLAEIVQNSGLSKNLLNAVKTGKAIIPASVRLGVLSGTVSATGAAVRPPDTIINRLKYLDSEKAAFQLCSTTSNPLYSRHGLAIAILAKANGSIFVTEPDNFPHFRDSWFVGLDMGRGGYYKGKVLAITLTSPEGILQAHWRARKNEDETLSKQVLCEGLSWITSQAELLAPNRHIYLIRDGLRPHNESTNSYYEAMLNPNFTLIEYSKSGSPLIHCAPLEPEPGTTILLEGSDFTALYPCISPQYGILTTAVKFRTSINPNGHSPLEIASLLTALCHSATLSYQPSRLPAPLQWANGLARLSYTDLQFCGWSHKAKKLIYLDAP</sequence>
<evidence type="ECO:0000313" key="4">
    <source>
        <dbReference type="EMBL" id="RUT09513.1"/>
    </source>
</evidence>
<dbReference type="InterPro" id="IPR036397">
    <property type="entry name" value="RNaseH_sf"/>
</dbReference>
<dbReference type="AlphaFoldDB" id="A0A3S1AUL2"/>
<dbReference type="InterPro" id="IPR003165">
    <property type="entry name" value="Piwi"/>
</dbReference>
<dbReference type="RefSeq" id="WP_127077680.1">
    <property type="nucleotide sequence ID" value="NZ_RSCL01000001.1"/>
</dbReference>
<evidence type="ECO:0000313" key="5">
    <source>
        <dbReference type="Proteomes" id="UP000271624"/>
    </source>
</evidence>